<keyword evidence="2" id="KW-1185">Reference proteome</keyword>
<gene>
    <name evidence="1" type="ORF">FN846DRAFT_965941</name>
</gene>
<dbReference type="InParanoid" id="A0A5J5EMG2"/>
<evidence type="ECO:0000313" key="1">
    <source>
        <dbReference type="EMBL" id="KAA8896206.1"/>
    </source>
</evidence>
<organism evidence="1 2">
    <name type="scientific">Sphaerosporella brunnea</name>
    <dbReference type="NCBI Taxonomy" id="1250544"/>
    <lineage>
        <taxon>Eukaryota</taxon>
        <taxon>Fungi</taxon>
        <taxon>Dikarya</taxon>
        <taxon>Ascomycota</taxon>
        <taxon>Pezizomycotina</taxon>
        <taxon>Pezizomycetes</taxon>
        <taxon>Pezizales</taxon>
        <taxon>Pyronemataceae</taxon>
        <taxon>Sphaerosporella</taxon>
    </lineage>
</organism>
<protein>
    <recommendedName>
        <fullName evidence="3">BTB domain-containing protein</fullName>
    </recommendedName>
</protein>
<sequence>MAESKPIRVEICPHGDMEIVLKERDPNTDFLGAAKYILQVSSTQLCTGSTVFRAMLGPNSRFEEAAMLRENKRQQFVEAVDQKPFQLSLGADDHNPTALAAVLYVLHARTETLPKTLPFDALVAVAVVCDYYDCATALRPWDEMWMEPWREHAEEDGFESWLLVSWVFGVQEIFDTLTKKFAVNGYAKGGGFHVGDGRRRSTVPLHDGIPEKIIKALTEQSNRLRDQVVSTYLELYKAYEDIEKCHCQILSGYDICDYRILGILHIELQAEGLLPVASGGPQGMAPAYIARTVVGRLESISKHLRQIHGLCLTKIDECLARLSSIPDAAEPLPLSSFAKGSIIKKDSRSWEDLLSLDDDMAVDE</sequence>
<reference evidence="1 2" key="1">
    <citation type="submission" date="2019-09" db="EMBL/GenBank/DDBJ databases">
        <title>Draft genome of the ectomycorrhizal ascomycete Sphaerosporella brunnea.</title>
        <authorList>
            <consortium name="DOE Joint Genome Institute"/>
            <person name="Benucci G.M."/>
            <person name="Marozzi G."/>
            <person name="Antonielli L."/>
            <person name="Sanchez S."/>
            <person name="Marco P."/>
            <person name="Wang X."/>
            <person name="Falini L.B."/>
            <person name="Barry K."/>
            <person name="Haridas S."/>
            <person name="Lipzen A."/>
            <person name="Labutti K."/>
            <person name="Grigoriev I.V."/>
            <person name="Murat C."/>
            <person name="Martin F."/>
            <person name="Albertini E."/>
            <person name="Donnini D."/>
            <person name="Bonito G."/>
        </authorList>
    </citation>
    <scope>NUCLEOTIDE SEQUENCE [LARGE SCALE GENOMIC DNA]</scope>
    <source>
        <strain evidence="1 2">Sb_GMNB300</strain>
    </source>
</reference>
<name>A0A5J5EMG2_9PEZI</name>
<proteinExistence type="predicted"/>
<dbReference type="Proteomes" id="UP000326924">
    <property type="component" value="Unassembled WGS sequence"/>
</dbReference>
<evidence type="ECO:0008006" key="3">
    <source>
        <dbReference type="Google" id="ProtNLM"/>
    </source>
</evidence>
<dbReference type="OrthoDB" id="5275938at2759"/>
<comment type="caution">
    <text evidence="1">The sequence shown here is derived from an EMBL/GenBank/DDBJ whole genome shotgun (WGS) entry which is preliminary data.</text>
</comment>
<accession>A0A5J5EMG2</accession>
<dbReference type="EMBL" id="VXIS01000223">
    <property type="protein sequence ID" value="KAA8896206.1"/>
    <property type="molecule type" value="Genomic_DNA"/>
</dbReference>
<evidence type="ECO:0000313" key="2">
    <source>
        <dbReference type="Proteomes" id="UP000326924"/>
    </source>
</evidence>
<dbReference type="AlphaFoldDB" id="A0A5J5EMG2"/>